<evidence type="ECO:0000313" key="2">
    <source>
        <dbReference type="Proteomes" id="UP000203896"/>
    </source>
</evidence>
<dbReference type="EMBL" id="HE978309">
    <property type="protein sequence ID" value="CEO90614.1"/>
    <property type="molecule type" value="Genomic_DNA"/>
</dbReference>
<protein>
    <submittedName>
        <fullName evidence="1">Uncharacterized protein</fullName>
    </submittedName>
</protein>
<gene>
    <name evidence="1" type="ORF">BN201_0011</name>
</gene>
<name>A0A0B7MIY4_9CAUD</name>
<proteinExistence type="predicted"/>
<evidence type="ECO:0000313" key="1">
    <source>
        <dbReference type="EMBL" id="CEO90614.1"/>
    </source>
</evidence>
<keyword evidence="2" id="KW-1185">Reference proteome</keyword>
<reference evidence="1 2" key="1">
    <citation type="submission" date="2012-08" db="EMBL/GenBank/DDBJ databases">
        <title>Selection and characterization of a candidate therapeutic bacteriophage that lyses the German Escherichia coli O104:H4 outbreak strain.</title>
        <authorList>
            <person name="Merabishvilli M."/>
            <person name="De Vos D."/>
            <person name="Verbeken G."/>
            <person name="Kropinski A."/>
            <person name="Vandenheuvel D."/>
            <person name="Lavigne R."/>
            <person name="Wattiau P."/>
            <person name="Mast J."/>
            <person name="Ragimbeau C."/>
            <person name="Mossong J."/>
            <person name="Scheres J."/>
            <person name="Chanishvili N."/>
            <person name="Vaneechoutte M."/>
            <person name="Pirnay J.P."/>
        </authorList>
    </citation>
    <scope>NUCLEOTIDE SEQUENCE [LARGE SCALE GENOMIC DNA]</scope>
</reference>
<dbReference type="Proteomes" id="UP000203896">
    <property type="component" value="Segment"/>
</dbReference>
<organism evidence="1 2">
    <name type="scientific">Enterobacteria phage GEC-3S</name>
    <dbReference type="NCBI Taxonomy" id="1222338"/>
    <lineage>
        <taxon>Viruses</taxon>
        <taxon>Duplodnaviria</taxon>
        <taxon>Heunggongvirae</taxon>
        <taxon>Uroviricota</taxon>
        <taxon>Caudoviricetes</taxon>
        <taxon>Pantevenvirales</taxon>
        <taxon>Straboviridae</taxon>
        <taxon>Krischvirus</taxon>
        <taxon>Krischvirus gec3s</taxon>
    </lineage>
</organism>
<dbReference type="GeneID" id="23301065"/>
<dbReference type="RefSeq" id="YP_009118694.1">
    <property type="nucleotide sequence ID" value="NC_025425.1"/>
</dbReference>
<dbReference type="KEGG" id="vg:23301065"/>
<accession>A0A0B7MIY4</accession>
<sequence>MIMRSIPEFNDVTVSRHNGTVTMCFRWGLYGWNVSGDSEAACINKMIEHFTKRGF</sequence>